<keyword evidence="2" id="KW-1185">Reference proteome</keyword>
<dbReference type="RefSeq" id="WP_093322158.1">
    <property type="nucleotide sequence ID" value="NZ_FOHV01000037.1"/>
</dbReference>
<sequence>MKQWNTLYFSNLPDLFVDIYVKNNDIILTFGIIGNLDFEINYSKSYLNLVDLEQAYDEYIKFWTFTYSNSKLEMQIDLNSSINIDQIYQIKCLVEAAISGRLHLPDKGVGYKLKNSLQDLNDTLNYYNEFLDKFQSSLLNEHFQKFYL</sequence>
<reference evidence="2" key="1">
    <citation type="submission" date="2016-10" db="EMBL/GenBank/DDBJ databases">
        <authorList>
            <person name="Varghese N."/>
            <person name="Submissions S."/>
        </authorList>
    </citation>
    <scope>NUCLEOTIDE SEQUENCE [LARGE SCALE GENOMIC DNA]</scope>
    <source>
        <strain evidence="2">DSM 18579</strain>
    </source>
</reference>
<gene>
    <name evidence="1" type="ORF">SAMN02583745_02691</name>
</gene>
<dbReference type="STRING" id="1123402.SAMN02583745_02691"/>
<evidence type="ECO:0000313" key="1">
    <source>
        <dbReference type="EMBL" id="SET54600.1"/>
    </source>
</evidence>
<dbReference type="EMBL" id="FOHV01000037">
    <property type="protein sequence ID" value="SET54600.1"/>
    <property type="molecule type" value="Genomic_DNA"/>
</dbReference>
<evidence type="ECO:0000313" key="2">
    <source>
        <dbReference type="Proteomes" id="UP000242642"/>
    </source>
</evidence>
<accession>A0A1I0F9L0</accession>
<proteinExistence type="predicted"/>
<dbReference type="Proteomes" id="UP000242642">
    <property type="component" value="Unassembled WGS sequence"/>
</dbReference>
<dbReference type="AlphaFoldDB" id="A0A1I0F9L0"/>
<organism evidence="1 2">
    <name type="scientific">Thorsellia anophelis DSM 18579</name>
    <dbReference type="NCBI Taxonomy" id="1123402"/>
    <lineage>
        <taxon>Bacteria</taxon>
        <taxon>Pseudomonadati</taxon>
        <taxon>Pseudomonadota</taxon>
        <taxon>Gammaproteobacteria</taxon>
        <taxon>Enterobacterales</taxon>
        <taxon>Thorselliaceae</taxon>
        <taxon>Thorsellia</taxon>
    </lineage>
</organism>
<name>A0A1I0F9L0_9GAMM</name>
<protein>
    <submittedName>
        <fullName evidence="1">Uncharacterized protein</fullName>
    </submittedName>
</protein>